<sequence length="107" mass="12529">MPCLKDTTSILKERDISFEVESSNLEHTEDMGERENMNHQEITLQNDEESTDNNVDSATLPIDEYQLTRDRQRRQIGPPARFNDDDLSLFSHIRKSLKMSLSLMMRQ</sequence>
<keyword evidence="2" id="KW-1185">Reference proteome</keyword>
<reference evidence="2" key="1">
    <citation type="submission" date="2024-07" db="EMBL/GenBank/DDBJ databases">
        <title>Two chromosome-level genome assemblies of Korean endemic species Abeliophyllum distichum and Forsythia ovata (Oleaceae).</title>
        <authorList>
            <person name="Jang H."/>
        </authorList>
    </citation>
    <scope>NUCLEOTIDE SEQUENCE [LARGE SCALE GENOMIC DNA]</scope>
</reference>
<proteinExistence type="predicted"/>
<dbReference type="EMBL" id="JBFOLK010000003">
    <property type="protein sequence ID" value="KAL2527158.1"/>
    <property type="molecule type" value="Genomic_DNA"/>
</dbReference>
<evidence type="ECO:0000313" key="1">
    <source>
        <dbReference type="EMBL" id="KAL2527158.1"/>
    </source>
</evidence>
<organism evidence="1 2">
    <name type="scientific">Abeliophyllum distichum</name>
    <dbReference type="NCBI Taxonomy" id="126358"/>
    <lineage>
        <taxon>Eukaryota</taxon>
        <taxon>Viridiplantae</taxon>
        <taxon>Streptophyta</taxon>
        <taxon>Embryophyta</taxon>
        <taxon>Tracheophyta</taxon>
        <taxon>Spermatophyta</taxon>
        <taxon>Magnoliopsida</taxon>
        <taxon>eudicotyledons</taxon>
        <taxon>Gunneridae</taxon>
        <taxon>Pentapetalae</taxon>
        <taxon>asterids</taxon>
        <taxon>lamiids</taxon>
        <taxon>Lamiales</taxon>
        <taxon>Oleaceae</taxon>
        <taxon>Forsythieae</taxon>
        <taxon>Abeliophyllum</taxon>
    </lineage>
</organism>
<comment type="caution">
    <text evidence="1">The sequence shown here is derived from an EMBL/GenBank/DDBJ whole genome shotgun (WGS) entry which is preliminary data.</text>
</comment>
<gene>
    <name evidence="1" type="ORF">Adt_12212</name>
</gene>
<name>A0ABD1UQ43_9LAMI</name>
<evidence type="ECO:0000313" key="2">
    <source>
        <dbReference type="Proteomes" id="UP001604336"/>
    </source>
</evidence>
<dbReference type="AlphaFoldDB" id="A0ABD1UQ43"/>
<dbReference type="Proteomes" id="UP001604336">
    <property type="component" value="Unassembled WGS sequence"/>
</dbReference>
<accession>A0ABD1UQ43</accession>
<protein>
    <submittedName>
        <fullName evidence="1">Uncharacterized protein</fullName>
    </submittedName>
</protein>